<evidence type="ECO:0000313" key="6">
    <source>
        <dbReference type="Proteomes" id="UP000253490"/>
    </source>
</evidence>
<dbReference type="Gene3D" id="1.10.260.40">
    <property type="entry name" value="lambda repressor-like DNA-binding domains"/>
    <property type="match status" value="1"/>
</dbReference>
<protein>
    <submittedName>
        <fullName evidence="5">LacI family transcriptional regulator</fullName>
    </submittedName>
</protein>
<proteinExistence type="predicted"/>
<dbReference type="SUPFAM" id="SSF47413">
    <property type="entry name" value="lambda repressor-like DNA-binding domains"/>
    <property type="match status" value="1"/>
</dbReference>
<dbReference type="PANTHER" id="PTHR30146">
    <property type="entry name" value="LACI-RELATED TRANSCRIPTIONAL REPRESSOR"/>
    <property type="match status" value="1"/>
</dbReference>
<dbReference type="PROSITE" id="PS50932">
    <property type="entry name" value="HTH_LACI_2"/>
    <property type="match status" value="1"/>
</dbReference>
<dbReference type="InterPro" id="IPR028082">
    <property type="entry name" value="Peripla_BP_I"/>
</dbReference>
<dbReference type="InterPro" id="IPR001761">
    <property type="entry name" value="Peripla_BP/Lac1_sug-bd_dom"/>
</dbReference>
<keyword evidence="3" id="KW-0804">Transcription</keyword>
<dbReference type="OrthoDB" id="1776574at2"/>
<feature type="domain" description="HTH lacI-type" evidence="4">
    <location>
        <begin position="3"/>
        <end position="57"/>
    </location>
</feature>
<dbReference type="PRINTS" id="PR00036">
    <property type="entry name" value="HTHLACI"/>
</dbReference>
<dbReference type="PANTHER" id="PTHR30146:SF149">
    <property type="entry name" value="HTH-TYPE TRANSCRIPTIONAL REGULATOR EBGR"/>
    <property type="match status" value="1"/>
</dbReference>
<keyword evidence="2" id="KW-0238">DNA-binding</keyword>
<dbReference type="Gene3D" id="3.40.50.2300">
    <property type="match status" value="2"/>
</dbReference>
<dbReference type="InterPro" id="IPR000843">
    <property type="entry name" value="HTH_LacI"/>
</dbReference>
<accession>A0A366IGL2</accession>
<dbReference type="InterPro" id="IPR010982">
    <property type="entry name" value="Lambda_DNA-bd_dom_sf"/>
</dbReference>
<evidence type="ECO:0000256" key="3">
    <source>
        <dbReference type="ARBA" id="ARBA00023163"/>
    </source>
</evidence>
<evidence type="ECO:0000259" key="4">
    <source>
        <dbReference type="PROSITE" id="PS50932"/>
    </source>
</evidence>
<dbReference type="EMBL" id="QNRX01000001">
    <property type="protein sequence ID" value="RBP69960.1"/>
    <property type="molecule type" value="Genomic_DNA"/>
</dbReference>
<evidence type="ECO:0000256" key="1">
    <source>
        <dbReference type="ARBA" id="ARBA00023015"/>
    </source>
</evidence>
<dbReference type="GO" id="GO:0003700">
    <property type="term" value="F:DNA-binding transcription factor activity"/>
    <property type="evidence" value="ECO:0007669"/>
    <property type="project" value="TreeGrafter"/>
</dbReference>
<keyword evidence="6" id="KW-1185">Reference proteome</keyword>
<dbReference type="Pfam" id="PF00532">
    <property type="entry name" value="Peripla_BP_1"/>
    <property type="match status" value="1"/>
</dbReference>
<organism evidence="5 6">
    <name type="scientific">Alkalibaculum bacchi</name>
    <dbReference type="NCBI Taxonomy" id="645887"/>
    <lineage>
        <taxon>Bacteria</taxon>
        <taxon>Bacillati</taxon>
        <taxon>Bacillota</taxon>
        <taxon>Clostridia</taxon>
        <taxon>Eubacteriales</taxon>
        <taxon>Eubacteriaceae</taxon>
        <taxon>Alkalibaculum</taxon>
    </lineage>
</organism>
<dbReference type="RefSeq" id="WP_113919175.1">
    <property type="nucleotide sequence ID" value="NZ_QNRX01000001.1"/>
</dbReference>
<evidence type="ECO:0000256" key="2">
    <source>
        <dbReference type="ARBA" id="ARBA00023125"/>
    </source>
</evidence>
<gene>
    <name evidence="5" type="ORF">DES36_1012</name>
</gene>
<dbReference type="Pfam" id="PF00356">
    <property type="entry name" value="LacI"/>
    <property type="match status" value="1"/>
</dbReference>
<reference evidence="5 6" key="1">
    <citation type="submission" date="2018-06" db="EMBL/GenBank/DDBJ databases">
        <title>Genomic Encyclopedia of Type Strains, Phase IV (KMG-IV): sequencing the most valuable type-strain genomes for metagenomic binning, comparative biology and taxonomic classification.</title>
        <authorList>
            <person name="Goeker M."/>
        </authorList>
    </citation>
    <scope>NUCLEOTIDE SEQUENCE [LARGE SCALE GENOMIC DNA]</scope>
    <source>
        <strain evidence="5 6">DSM 22112</strain>
    </source>
</reference>
<dbReference type="PROSITE" id="PS00356">
    <property type="entry name" value="HTH_LACI_1"/>
    <property type="match status" value="1"/>
</dbReference>
<keyword evidence="1" id="KW-0805">Transcription regulation</keyword>
<dbReference type="SUPFAM" id="SSF53822">
    <property type="entry name" value="Periplasmic binding protein-like I"/>
    <property type="match status" value="1"/>
</dbReference>
<dbReference type="GO" id="GO:0000976">
    <property type="term" value="F:transcription cis-regulatory region binding"/>
    <property type="evidence" value="ECO:0007669"/>
    <property type="project" value="TreeGrafter"/>
</dbReference>
<name>A0A366IGL2_9FIRM</name>
<dbReference type="CDD" id="cd06267">
    <property type="entry name" value="PBP1_LacI_sugar_binding-like"/>
    <property type="match status" value="1"/>
</dbReference>
<dbReference type="Proteomes" id="UP000253490">
    <property type="component" value="Unassembled WGS sequence"/>
</dbReference>
<comment type="caution">
    <text evidence="5">The sequence shown here is derived from an EMBL/GenBank/DDBJ whole genome shotgun (WGS) entry which is preliminary data.</text>
</comment>
<sequence length="335" mass="37694">MSVKIKDVAREANVSVATVSRVLNNIPLVNEETKKRVLDAIEKTGYKPNAIARSLKMQKTNTLGIMIPDISQAFYTNVVRGVEDVCNIYDYNIILCNTDSDAQKELKYFNVFIEKQCDGILFIGKSLKDELINQIAISKIPVVLGALTDSEDRIPSVSIDNEQASYDLTMHLIENGHKRIAFFDDEDETSFVGIERKKGYKRALESQGIAYRKEYVFDGKYSIKGGFDLMEELLKLEDLPTAVFALNDEMALGAIRKLEEKGLKVPQDMSVAGFNNFTVSEWLTPSITTIAQPMYDIGALCARMLIKMLDGHKDEVKSLYVPHKLIERESTSDIK</sequence>
<dbReference type="SMART" id="SM00354">
    <property type="entry name" value="HTH_LACI"/>
    <property type="match status" value="1"/>
</dbReference>
<evidence type="ECO:0000313" key="5">
    <source>
        <dbReference type="EMBL" id="RBP69960.1"/>
    </source>
</evidence>
<dbReference type="AlphaFoldDB" id="A0A366IGL2"/>
<dbReference type="CDD" id="cd01392">
    <property type="entry name" value="HTH_LacI"/>
    <property type="match status" value="1"/>
</dbReference>